<dbReference type="SMART" id="SM00354">
    <property type="entry name" value="HTH_LACI"/>
    <property type="match status" value="1"/>
</dbReference>
<keyword evidence="2" id="KW-0805">Transcription regulation</keyword>
<keyword evidence="1" id="KW-0678">Repressor</keyword>
<dbReference type="STRING" id="180332.GCA_000797495_03511"/>
<dbReference type="GO" id="GO:0000976">
    <property type="term" value="F:transcription cis-regulatory region binding"/>
    <property type="evidence" value="ECO:0007669"/>
    <property type="project" value="TreeGrafter"/>
</dbReference>
<dbReference type="PROSITE" id="PS50932">
    <property type="entry name" value="HTH_LACI_2"/>
    <property type="match status" value="1"/>
</dbReference>
<accession>A0A4U8Q2E7</accession>
<dbReference type="SUPFAM" id="SSF47413">
    <property type="entry name" value="lambda repressor-like DNA-binding domains"/>
    <property type="match status" value="1"/>
</dbReference>
<dbReference type="PANTHER" id="PTHR30146">
    <property type="entry name" value="LACI-RELATED TRANSCRIPTIONAL REPRESSOR"/>
    <property type="match status" value="1"/>
</dbReference>
<keyword evidence="3" id="KW-0238">DNA-binding</keyword>
<evidence type="ECO:0000259" key="5">
    <source>
        <dbReference type="PROSITE" id="PS50932"/>
    </source>
</evidence>
<dbReference type="InterPro" id="IPR028082">
    <property type="entry name" value="Peripla_BP_I"/>
</dbReference>
<sequence>MKCTIKDIAKELNLSRNTVAKALKGSSEVSPKTQELVHAKAKEMHYTNHSEFSPSAAKPANKGSILFLTRTYANDSEFWSSVLKGIEAILSAANYHLVLGIMSDTDLKTLQFPGSIYDPNIKGIIIVEICYESVCKALLQFHLPIVTVDMPKNYHDLIGKFDIITMENKINIFNITRQLLKKGAKRFGFIGDIYTSNVGRGFQERYDALNECLKEHNLKLDQNCSLLHETTDDFRNFGLVIEKIQQMSGLPDVFICGNDWLAIQLIYALQFLGYKVPRDVSVTGFDNIPASERIVPALTTISTPKEYLGIAAARQIIERIDHPDAPCIFAQYATELIVRGSTV</sequence>
<evidence type="ECO:0000256" key="2">
    <source>
        <dbReference type="ARBA" id="ARBA00023015"/>
    </source>
</evidence>
<dbReference type="Pfam" id="PF00356">
    <property type="entry name" value="LacI"/>
    <property type="match status" value="1"/>
</dbReference>
<evidence type="ECO:0000313" key="6">
    <source>
        <dbReference type="EMBL" id="TLC98498.1"/>
    </source>
</evidence>
<organism evidence="6 7">
    <name type="scientific">Robinsoniella peoriensis</name>
    <dbReference type="NCBI Taxonomy" id="180332"/>
    <lineage>
        <taxon>Bacteria</taxon>
        <taxon>Bacillati</taxon>
        <taxon>Bacillota</taxon>
        <taxon>Clostridia</taxon>
        <taxon>Lachnospirales</taxon>
        <taxon>Lachnospiraceae</taxon>
        <taxon>Robinsoniella</taxon>
    </lineage>
</organism>
<dbReference type="OrthoDB" id="2026446at2"/>
<dbReference type="SUPFAM" id="SSF53822">
    <property type="entry name" value="Periplasmic binding protein-like I"/>
    <property type="match status" value="1"/>
</dbReference>
<evidence type="ECO:0000256" key="1">
    <source>
        <dbReference type="ARBA" id="ARBA00022491"/>
    </source>
</evidence>
<dbReference type="RefSeq" id="WP_027291936.1">
    <property type="nucleotide sequence ID" value="NZ_CABMJZ010000068.1"/>
</dbReference>
<dbReference type="EMBL" id="QGQD01000092">
    <property type="protein sequence ID" value="TLC98498.1"/>
    <property type="molecule type" value="Genomic_DNA"/>
</dbReference>
<dbReference type="Pfam" id="PF13377">
    <property type="entry name" value="Peripla_BP_3"/>
    <property type="match status" value="1"/>
</dbReference>
<dbReference type="InterPro" id="IPR000843">
    <property type="entry name" value="HTH_LacI"/>
</dbReference>
<dbReference type="CDD" id="cd01392">
    <property type="entry name" value="HTH_LacI"/>
    <property type="match status" value="1"/>
</dbReference>
<keyword evidence="4" id="KW-0804">Transcription</keyword>
<keyword evidence="7" id="KW-1185">Reference proteome</keyword>
<proteinExistence type="predicted"/>
<reference evidence="6 7" key="1">
    <citation type="journal article" date="2019" name="Anaerobe">
        <title>Detection of Robinsoniella peoriensis in multiple bone samples of a trauma patient.</title>
        <authorList>
            <person name="Schrottner P."/>
            <person name="Hartwich K."/>
            <person name="Bunk B."/>
            <person name="Schober I."/>
            <person name="Helbig S."/>
            <person name="Rudolph W.W."/>
            <person name="Gunzer F."/>
        </authorList>
    </citation>
    <scope>NUCLEOTIDE SEQUENCE [LARGE SCALE GENOMIC DNA]</scope>
    <source>
        <strain evidence="6 7">DSM 106044</strain>
    </source>
</reference>
<evidence type="ECO:0000256" key="3">
    <source>
        <dbReference type="ARBA" id="ARBA00023125"/>
    </source>
</evidence>
<evidence type="ECO:0000313" key="7">
    <source>
        <dbReference type="Proteomes" id="UP000306509"/>
    </source>
</evidence>
<dbReference type="AlphaFoldDB" id="A0A4U8Q2E7"/>
<name>A0A4U8Q2E7_9FIRM</name>
<protein>
    <submittedName>
        <fullName evidence="6">Purine nucleotide synthesis repressor</fullName>
    </submittedName>
</protein>
<dbReference type="InterPro" id="IPR010982">
    <property type="entry name" value="Lambda_DNA-bd_dom_sf"/>
</dbReference>
<dbReference type="Proteomes" id="UP000306509">
    <property type="component" value="Unassembled WGS sequence"/>
</dbReference>
<evidence type="ECO:0000256" key="4">
    <source>
        <dbReference type="ARBA" id="ARBA00023163"/>
    </source>
</evidence>
<gene>
    <name evidence="6" type="primary">purR_2</name>
    <name evidence="6" type="ORF">DSM106044_04608</name>
</gene>
<feature type="domain" description="HTH lacI-type" evidence="5">
    <location>
        <begin position="4"/>
        <end position="63"/>
    </location>
</feature>
<dbReference type="PANTHER" id="PTHR30146:SF148">
    <property type="entry name" value="HTH-TYPE TRANSCRIPTIONAL REPRESSOR PURR-RELATED"/>
    <property type="match status" value="1"/>
</dbReference>
<comment type="caution">
    <text evidence="6">The sequence shown here is derived from an EMBL/GenBank/DDBJ whole genome shotgun (WGS) entry which is preliminary data.</text>
</comment>
<dbReference type="Gene3D" id="1.10.260.40">
    <property type="entry name" value="lambda repressor-like DNA-binding domains"/>
    <property type="match status" value="1"/>
</dbReference>
<dbReference type="Gene3D" id="3.40.50.2300">
    <property type="match status" value="2"/>
</dbReference>
<dbReference type="GO" id="GO:0003700">
    <property type="term" value="F:DNA-binding transcription factor activity"/>
    <property type="evidence" value="ECO:0007669"/>
    <property type="project" value="TreeGrafter"/>
</dbReference>
<dbReference type="InterPro" id="IPR046335">
    <property type="entry name" value="LacI/GalR-like_sensor"/>
</dbReference>